<gene>
    <name evidence="2" type="ORF">V8G54_001874</name>
</gene>
<feature type="transmembrane region" description="Helical" evidence="1">
    <location>
        <begin position="47"/>
        <end position="67"/>
    </location>
</feature>
<protein>
    <submittedName>
        <fullName evidence="2">Uncharacterized protein</fullName>
    </submittedName>
</protein>
<reference evidence="2 3" key="1">
    <citation type="journal article" date="2023" name="Life. Sci Alliance">
        <title>Evolutionary insights into 3D genome organization and epigenetic landscape of Vigna mungo.</title>
        <authorList>
            <person name="Junaid A."/>
            <person name="Singh B."/>
            <person name="Bhatia S."/>
        </authorList>
    </citation>
    <scope>NUCLEOTIDE SEQUENCE [LARGE SCALE GENOMIC DNA]</scope>
    <source>
        <strain evidence="2">Urdbean</strain>
    </source>
</reference>
<feature type="transmembrane region" description="Helical" evidence="1">
    <location>
        <begin position="17"/>
        <end position="35"/>
    </location>
</feature>
<evidence type="ECO:0000313" key="2">
    <source>
        <dbReference type="EMBL" id="WVZ23330.1"/>
    </source>
</evidence>
<accession>A0AAQ3P934</accession>
<dbReference type="AlphaFoldDB" id="A0AAQ3P934"/>
<proteinExistence type="predicted"/>
<keyword evidence="3" id="KW-1185">Reference proteome</keyword>
<keyword evidence="1" id="KW-0812">Transmembrane</keyword>
<sequence>MQLQGIFQLRKCTGNRFNLVCNFFLALLILIRWHASIQNEFPFQLPLFAFFAAFAAQCLVLLLLRFLSSLLLALVKTSDVVFEVFLVEIDAQSFVLQSPLLQVRAFALHCLLHPVINQNLECAQILPYDAVKIWLKYNLFFLYFCLCL</sequence>
<name>A0AAQ3P934_VIGMU</name>
<dbReference type="Proteomes" id="UP001374535">
    <property type="component" value="Chromosome 1"/>
</dbReference>
<dbReference type="EMBL" id="CP144700">
    <property type="protein sequence ID" value="WVZ23330.1"/>
    <property type="molecule type" value="Genomic_DNA"/>
</dbReference>
<feature type="non-terminal residue" evidence="2">
    <location>
        <position position="148"/>
    </location>
</feature>
<organism evidence="2 3">
    <name type="scientific">Vigna mungo</name>
    <name type="common">Black gram</name>
    <name type="synonym">Phaseolus mungo</name>
    <dbReference type="NCBI Taxonomy" id="3915"/>
    <lineage>
        <taxon>Eukaryota</taxon>
        <taxon>Viridiplantae</taxon>
        <taxon>Streptophyta</taxon>
        <taxon>Embryophyta</taxon>
        <taxon>Tracheophyta</taxon>
        <taxon>Spermatophyta</taxon>
        <taxon>Magnoliopsida</taxon>
        <taxon>eudicotyledons</taxon>
        <taxon>Gunneridae</taxon>
        <taxon>Pentapetalae</taxon>
        <taxon>rosids</taxon>
        <taxon>fabids</taxon>
        <taxon>Fabales</taxon>
        <taxon>Fabaceae</taxon>
        <taxon>Papilionoideae</taxon>
        <taxon>50 kb inversion clade</taxon>
        <taxon>NPAAA clade</taxon>
        <taxon>indigoferoid/millettioid clade</taxon>
        <taxon>Phaseoleae</taxon>
        <taxon>Vigna</taxon>
    </lineage>
</organism>
<evidence type="ECO:0000313" key="3">
    <source>
        <dbReference type="Proteomes" id="UP001374535"/>
    </source>
</evidence>
<keyword evidence="1" id="KW-0472">Membrane</keyword>
<keyword evidence="1" id="KW-1133">Transmembrane helix</keyword>
<evidence type="ECO:0000256" key="1">
    <source>
        <dbReference type="SAM" id="Phobius"/>
    </source>
</evidence>